<organism evidence="2 3">
    <name type="scientific">Pontibacter diazotrophicus</name>
    <dbReference type="NCBI Taxonomy" id="1400979"/>
    <lineage>
        <taxon>Bacteria</taxon>
        <taxon>Pseudomonadati</taxon>
        <taxon>Bacteroidota</taxon>
        <taxon>Cytophagia</taxon>
        <taxon>Cytophagales</taxon>
        <taxon>Hymenobacteraceae</taxon>
        <taxon>Pontibacter</taxon>
    </lineage>
</organism>
<dbReference type="OrthoDB" id="979115at2"/>
<keyword evidence="3" id="KW-1185">Reference proteome</keyword>
<dbReference type="SUPFAM" id="SSF109854">
    <property type="entry name" value="DinB/YfiT-like putative metalloenzymes"/>
    <property type="match status" value="1"/>
</dbReference>
<dbReference type="InterPro" id="IPR024775">
    <property type="entry name" value="DinB-like"/>
</dbReference>
<evidence type="ECO:0000313" key="3">
    <source>
        <dbReference type="Proteomes" id="UP000256708"/>
    </source>
</evidence>
<sequence length="177" mass="20239">MNLKLEPKYLRLENSRNRLLDELEGLDEVLLNTPAPGGKWSLNQHVAHLILVDKVTMGYVQHKLKKKEELPSSSFSNQFKSFLLKLALQSGRKFKAPAPVATVPDTALLSELRKEWDDVRFTLEDVLTDTPDELLDKCLFKHPAAGPLTLPQTLTFLQDHFDHHLRIIQQLKQQLIA</sequence>
<dbReference type="AlphaFoldDB" id="A0A3D8LGY3"/>
<dbReference type="RefSeq" id="WP_115564457.1">
    <property type="nucleotide sequence ID" value="NZ_QRGR01000004.1"/>
</dbReference>
<accession>A0A3D8LGY3</accession>
<dbReference type="Proteomes" id="UP000256708">
    <property type="component" value="Unassembled WGS sequence"/>
</dbReference>
<evidence type="ECO:0000313" key="2">
    <source>
        <dbReference type="EMBL" id="RDV16596.1"/>
    </source>
</evidence>
<reference evidence="3" key="1">
    <citation type="submission" date="2018-08" db="EMBL/GenBank/DDBJ databases">
        <authorList>
            <person name="Liu Z.-W."/>
            <person name="Du Z.-J."/>
        </authorList>
    </citation>
    <scope>NUCLEOTIDE SEQUENCE [LARGE SCALE GENOMIC DNA]</scope>
    <source>
        <strain evidence="3">H4X</strain>
    </source>
</reference>
<feature type="domain" description="DinB-like" evidence="1">
    <location>
        <begin position="12"/>
        <end position="168"/>
    </location>
</feature>
<dbReference type="EMBL" id="QRGR01000004">
    <property type="protein sequence ID" value="RDV16596.1"/>
    <property type="molecule type" value="Genomic_DNA"/>
</dbReference>
<proteinExistence type="predicted"/>
<dbReference type="InterPro" id="IPR034660">
    <property type="entry name" value="DinB/YfiT-like"/>
</dbReference>
<dbReference type="Pfam" id="PF12867">
    <property type="entry name" value="DinB_2"/>
    <property type="match status" value="1"/>
</dbReference>
<name>A0A3D8LGY3_9BACT</name>
<comment type="caution">
    <text evidence="2">The sequence shown here is derived from an EMBL/GenBank/DDBJ whole genome shotgun (WGS) entry which is preliminary data.</text>
</comment>
<evidence type="ECO:0000259" key="1">
    <source>
        <dbReference type="Pfam" id="PF12867"/>
    </source>
</evidence>
<gene>
    <name evidence="2" type="ORF">DXT99_04495</name>
</gene>
<protein>
    <submittedName>
        <fullName evidence="2">DinB family protein</fullName>
    </submittedName>
</protein>
<dbReference type="Gene3D" id="1.20.120.450">
    <property type="entry name" value="dinb family like domain"/>
    <property type="match status" value="1"/>
</dbReference>